<dbReference type="RefSeq" id="WP_401044672.1">
    <property type="nucleotide sequence ID" value="NZ_JBIVIY010000001.1"/>
</dbReference>
<reference evidence="1 2" key="1">
    <citation type="submission" date="2020-08" db="EMBL/GenBank/DDBJ databases">
        <title>Genomic Encyclopedia of Type Strains, Phase III (KMG-III): the genomes of soil and plant-associated and newly described type strains.</title>
        <authorList>
            <person name="Whitman W."/>
        </authorList>
    </citation>
    <scope>NUCLEOTIDE SEQUENCE [LARGE SCALE GENOMIC DNA]</scope>
    <source>
        <strain evidence="1 2">CECT 3313</strain>
    </source>
</reference>
<dbReference type="SUPFAM" id="SSF51338">
    <property type="entry name" value="Composite domain of metallo-dependent hydrolases"/>
    <property type="match status" value="1"/>
</dbReference>
<organism evidence="1 2">
    <name type="scientific">Streptomyces echinatus</name>
    <dbReference type="NCBI Taxonomy" id="67293"/>
    <lineage>
        <taxon>Bacteria</taxon>
        <taxon>Bacillati</taxon>
        <taxon>Actinomycetota</taxon>
        <taxon>Actinomycetes</taxon>
        <taxon>Kitasatosporales</taxon>
        <taxon>Streptomycetaceae</taxon>
        <taxon>Streptomyces</taxon>
    </lineage>
</organism>
<evidence type="ECO:0000313" key="2">
    <source>
        <dbReference type="Proteomes" id="UP000585836"/>
    </source>
</evidence>
<accession>A0A7W9Q123</accession>
<name>A0A7W9Q123_9ACTN</name>
<comment type="caution">
    <text evidence="1">The sequence shown here is derived from an EMBL/GenBank/DDBJ whole genome shotgun (WGS) entry which is preliminary data.</text>
</comment>
<protein>
    <submittedName>
        <fullName evidence="1">Putative amidohydrolase YtcJ</fullName>
    </submittedName>
</protein>
<dbReference type="AlphaFoldDB" id="A0A7W9Q123"/>
<dbReference type="EMBL" id="JACHJK010000016">
    <property type="protein sequence ID" value="MBB5931374.1"/>
    <property type="molecule type" value="Genomic_DNA"/>
</dbReference>
<dbReference type="InterPro" id="IPR011059">
    <property type="entry name" value="Metal-dep_hydrolase_composite"/>
</dbReference>
<evidence type="ECO:0000313" key="1">
    <source>
        <dbReference type="EMBL" id="MBB5931374.1"/>
    </source>
</evidence>
<dbReference type="GO" id="GO:0016810">
    <property type="term" value="F:hydrolase activity, acting on carbon-nitrogen (but not peptide) bonds"/>
    <property type="evidence" value="ECO:0007669"/>
    <property type="project" value="InterPro"/>
</dbReference>
<keyword evidence="1" id="KW-0378">Hydrolase</keyword>
<gene>
    <name evidence="1" type="ORF">FHS34_006883</name>
</gene>
<dbReference type="Proteomes" id="UP000585836">
    <property type="component" value="Unassembled WGS sequence"/>
</dbReference>
<keyword evidence="2" id="KW-1185">Reference proteome</keyword>
<proteinExistence type="predicted"/>
<sequence length="52" mass="5356">MAGRIAPGRRADLTVLSVDPVHASTDELTDAPVVLTVTGGHVTHRGPSNPGR</sequence>